<dbReference type="GeneID" id="96668794"/>
<proteinExistence type="predicted"/>
<evidence type="ECO:0000313" key="3">
    <source>
        <dbReference type="Proteomes" id="UP000051908"/>
    </source>
</evidence>
<accession>A0A0R1PFG8</accession>
<reference evidence="2 3" key="1">
    <citation type="journal article" date="2015" name="Genome Announc.">
        <title>Expanding the biotechnology potential of lactobacilli through comparative genomics of 213 strains and associated genera.</title>
        <authorList>
            <person name="Sun Z."/>
            <person name="Harris H.M."/>
            <person name="McCann A."/>
            <person name="Guo C."/>
            <person name="Argimon S."/>
            <person name="Zhang W."/>
            <person name="Yang X."/>
            <person name="Jeffery I.B."/>
            <person name="Cooney J.C."/>
            <person name="Kagawa T.F."/>
            <person name="Liu W."/>
            <person name="Song Y."/>
            <person name="Salvetti E."/>
            <person name="Wrobel A."/>
            <person name="Rasinkangas P."/>
            <person name="Parkhill J."/>
            <person name="Rea M.C."/>
            <person name="O'Sullivan O."/>
            <person name="Ritari J."/>
            <person name="Douillard F.P."/>
            <person name="Paul Ross R."/>
            <person name="Yang R."/>
            <person name="Briner A.E."/>
            <person name="Felis G.E."/>
            <person name="de Vos W.M."/>
            <person name="Barrangou R."/>
            <person name="Klaenhammer T.R."/>
            <person name="Caufield P.W."/>
            <person name="Cui Y."/>
            <person name="Zhang H."/>
            <person name="O'Toole P.W."/>
        </authorList>
    </citation>
    <scope>NUCLEOTIDE SEQUENCE [LARGE SCALE GENOMIC DNA]</scope>
    <source>
        <strain evidence="2 3">DSM 13238</strain>
    </source>
</reference>
<keyword evidence="1" id="KW-1133">Transmembrane helix</keyword>
<comment type="caution">
    <text evidence="2">The sequence shown here is derived from an EMBL/GenBank/DDBJ whole genome shotgun (WGS) entry which is preliminary data.</text>
</comment>
<organism evidence="2 3">
    <name type="scientific">Companilactobacillus paralimentarius DSM 13238 = JCM 10415</name>
    <dbReference type="NCBI Taxonomy" id="1122151"/>
    <lineage>
        <taxon>Bacteria</taxon>
        <taxon>Bacillati</taxon>
        <taxon>Bacillota</taxon>
        <taxon>Bacilli</taxon>
        <taxon>Lactobacillales</taxon>
        <taxon>Lactobacillaceae</taxon>
        <taxon>Companilactobacillus</taxon>
    </lineage>
</organism>
<dbReference type="RefSeq" id="WP_056955964.1">
    <property type="nucleotide sequence ID" value="NZ_AZES01000129.1"/>
</dbReference>
<evidence type="ECO:0000256" key="1">
    <source>
        <dbReference type="SAM" id="Phobius"/>
    </source>
</evidence>
<keyword evidence="3" id="KW-1185">Reference proteome</keyword>
<dbReference type="EMBL" id="AZES01000129">
    <property type="protein sequence ID" value="KRL29316.1"/>
    <property type="molecule type" value="Genomic_DNA"/>
</dbReference>
<feature type="transmembrane region" description="Helical" evidence="1">
    <location>
        <begin position="35"/>
        <end position="60"/>
    </location>
</feature>
<dbReference type="PATRIC" id="fig|1122151.5.peg.1040"/>
<name>A0A0R1PFG8_9LACO</name>
<dbReference type="OrthoDB" id="2309811at2"/>
<gene>
    <name evidence="2" type="ORF">FD33_GL001003</name>
</gene>
<keyword evidence="1" id="KW-0472">Membrane</keyword>
<dbReference type="Proteomes" id="UP000051908">
    <property type="component" value="Unassembled WGS sequence"/>
</dbReference>
<sequence length="100" mass="11918">MRNFKNLLTKKTIAELYDQDGKLPKLFRTYNKRQYIELFIGLATLMIRGVGILFLIASLLDLYAFSYVLNVRNLDTGKTFLMDKPEWKKYRQQYKKLAEE</sequence>
<protein>
    <submittedName>
        <fullName evidence="2">Uncharacterized protein</fullName>
    </submittedName>
</protein>
<evidence type="ECO:0000313" key="2">
    <source>
        <dbReference type="EMBL" id="KRL29316.1"/>
    </source>
</evidence>
<keyword evidence="1" id="KW-0812">Transmembrane</keyword>
<dbReference type="AlphaFoldDB" id="A0A0R1PFG8"/>